<feature type="non-terminal residue" evidence="1">
    <location>
        <position position="193"/>
    </location>
</feature>
<organism evidence="1 2">
    <name type="scientific">Erysiphe pulchra</name>
    <dbReference type="NCBI Taxonomy" id="225359"/>
    <lineage>
        <taxon>Eukaryota</taxon>
        <taxon>Fungi</taxon>
        <taxon>Dikarya</taxon>
        <taxon>Ascomycota</taxon>
        <taxon>Pezizomycotina</taxon>
        <taxon>Leotiomycetes</taxon>
        <taxon>Erysiphales</taxon>
        <taxon>Erysiphaceae</taxon>
        <taxon>Erysiphe</taxon>
    </lineage>
</organism>
<evidence type="ECO:0000313" key="2">
    <source>
        <dbReference type="Proteomes" id="UP000237438"/>
    </source>
</evidence>
<sequence>MAADIPMAGKTRWWSHRTNPLNQPAMAPNIPMAAGIHPSLYNMNLPTHHDPHYSNPHNLNPLHKITPPKEDPDMNGAKCGRAHYTLPDIIYARAQGCANLPFYHGLITTRRAVEYYPKTGHKYTGTAPFYLFPVGRPVFYKNTLHYGMDRVVLNHWCQVVGLLTERPRLRHAIKLAGKKITGRPLEKHEQKKY</sequence>
<comment type="caution">
    <text evidence="1">The sequence shown here is derived from an EMBL/GenBank/DDBJ whole genome shotgun (WGS) entry which is preliminary data.</text>
</comment>
<reference evidence="1 2" key="1">
    <citation type="submission" date="2017-10" db="EMBL/GenBank/DDBJ databases">
        <title>Development of genomic resources for the powdery mildew, Erysiphe pulchra.</title>
        <authorList>
            <person name="Wadl P.A."/>
            <person name="Mack B.M."/>
            <person name="Moore G."/>
            <person name="Beltz S.B."/>
        </authorList>
    </citation>
    <scope>NUCLEOTIDE SEQUENCE [LARGE SCALE GENOMIC DNA]</scope>
    <source>
        <strain evidence="1">Cflorida</strain>
    </source>
</reference>
<name>A0A2S4PY39_9PEZI</name>
<dbReference type="Gene3D" id="3.10.450.30">
    <property type="entry name" value="Microbial ribonucleases"/>
    <property type="match status" value="1"/>
</dbReference>
<proteinExistence type="predicted"/>
<dbReference type="Proteomes" id="UP000237438">
    <property type="component" value="Unassembled WGS sequence"/>
</dbReference>
<dbReference type="EMBL" id="PEDP01000226">
    <property type="protein sequence ID" value="POS86916.1"/>
    <property type="molecule type" value="Genomic_DNA"/>
</dbReference>
<accession>A0A2S4PY39</accession>
<dbReference type="AlphaFoldDB" id="A0A2S4PY39"/>
<keyword evidence="2" id="KW-1185">Reference proteome</keyword>
<protein>
    <submittedName>
        <fullName evidence="1">Uncharacterized protein</fullName>
    </submittedName>
</protein>
<gene>
    <name evidence="1" type="ORF">EPUL_002240</name>
</gene>
<evidence type="ECO:0000313" key="1">
    <source>
        <dbReference type="EMBL" id="POS86916.1"/>
    </source>
</evidence>